<reference evidence="2" key="1">
    <citation type="journal article" date="2015" name="Nature">
        <title>Complex archaea that bridge the gap between prokaryotes and eukaryotes.</title>
        <authorList>
            <person name="Spang A."/>
            <person name="Saw J.H."/>
            <person name="Jorgensen S.L."/>
            <person name="Zaremba-Niedzwiedzka K."/>
            <person name="Martijn J."/>
            <person name="Lind A.E."/>
            <person name="van Eijk R."/>
            <person name="Schleper C."/>
            <person name="Guy L."/>
            <person name="Ettema T.J."/>
        </authorList>
    </citation>
    <scope>NUCLEOTIDE SEQUENCE</scope>
</reference>
<protein>
    <submittedName>
        <fullName evidence="2">Uncharacterized protein</fullName>
    </submittedName>
</protein>
<keyword evidence="1" id="KW-0812">Transmembrane</keyword>
<sequence length="199" mass="21321">LVVGALAHSFGLLGRFATAWDRFYEGLTEDYRRSLIWSLRHRWVIFAGLAAAFAAGYHALGWKRPDWPTQLSPGWQWLWPPAMYRAVLLGPVWGAWSMLVVGQFNHPVARTDRPTRELVGGISPLATAVCLALPLAGTVVYLLHLAPALRFVPAGAAIAAALAGGALLVRLAGGLCRGALLATNILTQLAFLAASSAVM</sequence>
<feature type="transmembrane region" description="Helical" evidence="1">
    <location>
        <begin position="82"/>
        <end position="101"/>
    </location>
</feature>
<feature type="transmembrane region" description="Helical" evidence="1">
    <location>
        <begin position="179"/>
        <end position="198"/>
    </location>
</feature>
<feature type="transmembrane region" description="Helical" evidence="1">
    <location>
        <begin position="43"/>
        <end position="62"/>
    </location>
</feature>
<keyword evidence="1" id="KW-0472">Membrane</keyword>
<gene>
    <name evidence="2" type="ORF">LCGC14_2730260</name>
</gene>
<organism evidence="2">
    <name type="scientific">marine sediment metagenome</name>
    <dbReference type="NCBI Taxonomy" id="412755"/>
    <lineage>
        <taxon>unclassified sequences</taxon>
        <taxon>metagenomes</taxon>
        <taxon>ecological metagenomes</taxon>
    </lineage>
</organism>
<comment type="caution">
    <text evidence="2">The sequence shown here is derived from an EMBL/GenBank/DDBJ whole genome shotgun (WGS) entry which is preliminary data.</text>
</comment>
<evidence type="ECO:0000313" key="2">
    <source>
        <dbReference type="EMBL" id="KKK89720.1"/>
    </source>
</evidence>
<dbReference type="EMBL" id="LAZR01049406">
    <property type="protein sequence ID" value="KKK89720.1"/>
    <property type="molecule type" value="Genomic_DNA"/>
</dbReference>
<proteinExistence type="predicted"/>
<feature type="non-terminal residue" evidence="2">
    <location>
        <position position="1"/>
    </location>
</feature>
<keyword evidence="1" id="KW-1133">Transmembrane helix</keyword>
<dbReference type="AlphaFoldDB" id="A0A0F8ZUV5"/>
<evidence type="ECO:0000256" key="1">
    <source>
        <dbReference type="SAM" id="Phobius"/>
    </source>
</evidence>
<name>A0A0F8ZUV5_9ZZZZ</name>
<accession>A0A0F8ZUV5</accession>
<feature type="transmembrane region" description="Helical" evidence="1">
    <location>
        <begin position="151"/>
        <end position="172"/>
    </location>
</feature>
<feature type="transmembrane region" description="Helical" evidence="1">
    <location>
        <begin position="122"/>
        <end position="145"/>
    </location>
</feature>